<accession>Q01ZT6</accession>
<protein>
    <recommendedName>
        <fullName evidence="3">Tetratricopeptide domain protein</fullName>
    </recommendedName>
</protein>
<feature type="chain" id="PRO_5004163548" description="Tetratricopeptide domain protein" evidence="1">
    <location>
        <begin position="20"/>
        <end position="305"/>
    </location>
</feature>
<keyword evidence="1" id="KW-0732">Signal</keyword>
<evidence type="ECO:0000313" key="2">
    <source>
        <dbReference type="EMBL" id="ABJ84829.1"/>
    </source>
</evidence>
<evidence type="ECO:0000256" key="1">
    <source>
        <dbReference type="SAM" id="SignalP"/>
    </source>
</evidence>
<dbReference type="OrthoDB" id="9814448at2"/>
<dbReference type="AlphaFoldDB" id="Q01ZT6"/>
<dbReference type="eggNOG" id="COG0457">
    <property type="taxonomic scope" value="Bacteria"/>
</dbReference>
<proteinExistence type="predicted"/>
<dbReference type="SUPFAM" id="SSF48452">
    <property type="entry name" value="TPR-like"/>
    <property type="match status" value="1"/>
</dbReference>
<dbReference type="EMBL" id="CP000473">
    <property type="protein sequence ID" value="ABJ84829.1"/>
    <property type="molecule type" value="Genomic_DNA"/>
</dbReference>
<name>Q01ZT6_SOLUE</name>
<organism evidence="2">
    <name type="scientific">Solibacter usitatus (strain Ellin6076)</name>
    <dbReference type="NCBI Taxonomy" id="234267"/>
    <lineage>
        <taxon>Bacteria</taxon>
        <taxon>Pseudomonadati</taxon>
        <taxon>Acidobacteriota</taxon>
        <taxon>Terriglobia</taxon>
        <taxon>Bryobacterales</taxon>
        <taxon>Solibacteraceae</taxon>
        <taxon>Candidatus Solibacter</taxon>
    </lineage>
</organism>
<evidence type="ECO:0008006" key="3">
    <source>
        <dbReference type="Google" id="ProtNLM"/>
    </source>
</evidence>
<sequence length="305" mass="32666" precursor="true">MKLPVLCMTVVFFAGPAVAVADKLDETYQSLKDAVAKKDNAQIGKLATELNPLVQAAIAEPAPAGADEKEAWTERVKYAKGVAEYEEYAVYVGALASPASEMPGMIATLEKVNPCSKYLDVIYGPYLVAVSKGPGGTAKATAIAEKALVNFPDNEDLLLILLESSMTRNQTDRALTYANKLTTVLSTHPKPEALPAAEWERKKNAGLSRGYWVAGVIYGEKGNYAAADKKLRSALPLIKGSDAMMGPALFFLGMANYQLGKMTLNKALVLEAAKFSEQAAAIDGPYAEQSRHNALVMKADAGKMR</sequence>
<reference evidence="2" key="1">
    <citation type="submission" date="2006-10" db="EMBL/GenBank/DDBJ databases">
        <title>Complete sequence of Solibacter usitatus Ellin6076.</title>
        <authorList>
            <consortium name="US DOE Joint Genome Institute"/>
            <person name="Copeland A."/>
            <person name="Lucas S."/>
            <person name="Lapidus A."/>
            <person name="Barry K."/>
            <person name="Detter J.C."/>
            <person name="Glavina del Rio T."/>
            <person name="Hammon N."/>
            <person name="Israni S."/>
            <person name="Dalin E."/>
            <person name="Tice H."/>
            <person name="Pitluck S."/>
            <person name="Thompson L.S."/>
            <person name="Brettin T."/>
            <person name="Bruce D."/>
            <person name="Han C."/>
            <person name="Tapia R."/>
            <person name="Gilna P."/>
            <person name="Schmutz J."/>
            <person name="Larimer F."/>
            <person name="Land M."/>
            <person name="Hauser L."/>
            <person name="Kyrpides N."/>
            <person name="Mikhailova N."/>
            <person name="Janssen P.H."/>
            <person name="Kuske C.R."/>
            <person name="Richardson P."/>
        </authorList>
    </citation>
    <scope>NUCLEOTIDE SEQUENCE</scope>
    <source>
        <strain evidence="2">Ellin6076</strain>
    </source>
</reference>
<dbReference type="InterPro" id="IPR011990">
    <property type="entry name" value="TPR-like_helical_dom_sf"/>
</dbReference>
<gene>
    <name evidence="2" type="ordered locus">Acid_3860</name>
</gene>
<dbReference type="Gene3D" id="1.25.40.10">
    <property type="entry name" value="Tetratricopeptide repeat domain"/>
    <property type="match status" value="1"/>
</dbReference>
<feature type="signal peptide" evidence="1">
    <location>
        <begin position="1"/>
        <end position="19"/>
    </location>
</feature>
<dbReference type="KEGG" id="sus:Acid_3860"/>
<dbReference type="InParanoid" id="Q01ZT6"/>
<dbReference type="HOGENOM" id="CLU_911837_0_0_0"/>